<dbReference type="GO" id="GO:0006310">
    <property type="term" value="P:DNA recombination"/>
    <property type="evidence" value="ECO:0007669"/>
    <property type="project" value="UniProtKB-KW"/>
</dbReference>
<accession>A0A0F8XRG5</accession>
<dbReference type="PROSITE" id="PS51900">
    <property type="entry name" value="CB"/>
    <property type="match status" value="1"/>
</dbReference>
<comment type="similarity">
    <text evidence="1">Belongs to the 'phage' integrase family.</text>
</comment>
<name>A0A0F8XRG5_9ZZZZ</name>
<dbReference type="CDD" id="cd00796">
    <property type="entry name" value="INT_Rci_Hp1_C"/>
    <property type="match status" value="1"/>
</dbReference>
<organism evidence="6">
    <name type="scientific">marine sediment metagenome</name>
    <dbReference type="NCBI Taxonomy" id="412755"/>
    <lineage>
        <taxon>unclassified sequences</taxon>
        <taxon>metagenomes</taxon>
        <taxon>ecological metagenomes</taxon>
    </lineage>
</organism>
<feature type="domain" description="Tyr recombinase" evidence="4">
    <location>
        <begin position="171"/>
        <end position="312"/>
    </location>
</feature>
<dbReference type="AlphaFoldDB" id="A0A0F8XRG5"/>
<comment type="caution">
    <text evidence="6">The sequence shown here is derived from an EMBL/GenBank/DDBJ whole genome shotgun (WGS) entry which is preliminary data.</text>
</comment>
<evidence type="ECO:0000256" key="3">
    <source>
        <dbReference type="ARBA" id="ARBA00023172"/>
    </source>
</evidence>
<protein>
    <recommendedName>
        <fullName evidence="7">Tyr recombinase domain-containing protein</fullName>
    </recommendedName>
</protein>
<evidence type="ECO:0000256" key="2">
    <source>
        <dbReference type="ARBA" id="ARBA00023125"/>
    </source>
</evidence>
<feature type="domain" description="Core-binding (CB)" evidence="5">
    <location>
        <begin position="63"/>
        <end position="149"/>
    </location>
</feature>
<evidence type="ECO:0008006" key="7">
    <source>
        <dbReference type="Google" id="ProtNLM"/>
    </source>
</evidence>
<dbReference type="GO" id="GO:0015074">
    <property type="term" value="P:DNA integration"/>
    <property type="evidence" value="ECO:0007669"/>
    <property type="project" value="InterPro"/>
</dbReference>
<dbReference type="GO" id="GO:0003677">
    <property type="term" value="F:DNA binding"/>
    <property type="evidence" value="ECO:0007669"/>
    <property type="project" value="UniProtKB-KW"/>
</dbReference>
<dbReference type="InterPro" id="IPR010998">
    <property type="entry name" value="Integrase_recombinase_N"/>
</dbReference>
<dbReference type="InterPro" id="IPR002104">
    <property type="entry name" value="Integrase_catalytic"/>
</dbReference>
<keyword evidence="2" id="KW-0238">DNA-binding</keyword>
<dbReference type="Gene3D" id="1.10.443.10">
    <property type="entry name" value="Intergrase catalytic core"/>
    <property type="match status" value="1"/>
</dbReference>
<evidence type="ECO:0000259" key="4">
    <source>
        <dbReference type="PROSITE" id="PS51898"/>
    </source>
</evidence>
<keyword evidence="3" id="KW-0233">DNA recombination</keyword>
<dbReference type="SUPFAM" id="SSF56349">
    <property type="entry name" value="DNA breaking-rejoining enzymes"/>
    <property type="match status" value="1"/>
</dbReference>
<dbReference type="PROSITE" id="PS51898">
    <property type="entry name" value="TYR_RECOMBINASE"/>
    <property type="match status" value="1"/>
</dbReference>
<dbReference type="InterPro" id="IPR050090">
    <property type="entry name" value="Tyrosine_recombinase_XerCD"/>
</dbReference>
<sequence length="312" mass="35811">MASIQKRASKDGKFRYRVQVRRKGQPPLTATFARKTDAQNWAEDRETEFQQKRHFKYAEAKKHTVGEAIDRYIETVLPRKPKSAYIQAPQLIRWRDEIGDIKLADLIPPLIVACRDRLTEDIVPGGKKRSLGTVNRYLAALSHVFTVAMKEWGWIDSNPVLAVAKFKEPTGRTRYLSDEERSLLLKACKNSKNLHLFPIVVIAIATGMRKQEILSLTWDNIDLERRIAYIFETKNSEPRGVPLANLALKLLRKFRQHRSNASNYVFPSLNGDRPIDIRSAWEVARNRSGLKGFRFHDLRHTTGSYLAMNGAS</sequence>
<dbReference type="EMBL" id="LAZR01057629">
    <property type="protein sequence ID" value="KKK71662.1"/>
    <property type="molecule type" value="Genomic_DNA"/>
</dbReference>
<dbReference type="InterPro" id="IPR011010">
    <property type="entry name" value="DNA_brk_join_enz"/>
</dbReference>
<dbReference type="Gene3D" id="1.10.150.130">
    <property type="match status" value="1"/>
</dbReference>
<feature type="non-terminal residue" evidence="6">
    <location>
        <position position="312"/>
    </location>
</feature>
<dbReference type="InterPro" id="IPR013762">
    <property type="entry name" value="Integrase-like_cat_sf"/>
</dbReference>
<dbReference type="InterPro" id="IPR044068">
    <property type="entry name" value="CB"/>
</dbReference>
<evidence type="ECO:0000313" key="6">
    <source>
        <dbReference type="EMBL" id="KKK71662.1"/>
    </source>
</evidence>
<evidence type="ECO:0000256" key="1">
    <source>
        <dbReference type="ARBA" id="ARBA00008857"/>
    </source>
</evidence>
<proteinExistence type="inferred from homology"/>
<dbReference type="PANTHER" id="PTHR30349:SF64">
    <property type="entry name" value="PROPHAGE INTEGRASE INTD-RELATED"/>
    <property type="match status" value="1"/>
</dbReference>
<reference evidence="6" key="1">
    <citation type="journal article" date="2015" name="Nature">
        <title>Complex archaea that bridge the gap between prokaryotes and eukaryotes.</title>
        <authorList>
            <person name="Spang A."/>
            <person name="Saw J.H."/>
            <person name="Jorgensen S.L."/>
            <person name="Zaremba-Niedzwiedzka K."/>
            <person name="Martijn J."/>
            <person name="Lind A.E."/>
            <person name="van Eijk R."/>
            <person name="Schleper C."/>
            <person name="Guy L."/>
            <person name="Ettema T.J."/>
        </authorList>
    </citation>
    <scope>NUCLEOTIDE SEQUENCE</scope>
</reference>
<gene>
    <name evidence="6" type="ORF">LCGC14_2911670</name>
</gene>
<evidence type="ECO:0000259" key="5">
    <source>
        <dbReference type="PROSITE" id="PS51900"/>
    </source>
</evidence>
<dbReference type="Pfam" id="PF00589">
    <property type="entry name" value="Phage_integrase"/>
    <property type="match status" value="1"/>
</dbReference>
<dbReference type="PANTHER" id="PTHR30349">
    <property type="entry name" value="PHAGE INTEGRASE-RELATED"/>
    <property type="match status" value="1"/>
</dbReference>